<dbReference type="eggNOG" id="COG1215">
    <property type="taxonomic scope" value="Bacteria"/>
</dbReference>
<dbReference type="STRING" id="626523.GCWU000342_01717"/>
<dbReference type="PANTHER" id="PTHR43685">
    <property type="entry name" value="GLYCOSYLTRANSFERASE"/>
    <property type="match status" value="1"/>
</dbReference>
<dbReference type="Pfam" id="PF00535">
    <property type="entry name" value="Glycos_transf_2"/>
    <property type="match status" value="1"/>
</dbReference>
<dbReference type="GO" id="GO:0016757">
    <property type="term" value="F:glycosyltransferase activity"/>
    <property type="evidence" value="ECO:0007669"/>
    <property type="project" value="UniProtKB-KW"/>
</dbReference>
<keyword evidence="3 5" id="KW-0808">Transferase</keyword>
<keyword evidence="6" id="KW-1185">Reference proteome</keyword>
<dbReference type="InterPro" id="IPR001173">
    <property type="entry name" value="Glyco_trans_2-like"/>
</dbReference>
<dbReference type="HOGENOM" id="CLU_025996_0_9_9"/>
<dbReference type="Proteomes" id="UP000003494">
    <property type="component" value="Unassembled WGS sequence"/>
</dbReference>
<comment type="similarity">
    <text evidence="1">Belongs to the glycosyltransferase 2 family.</text>
</comment>
<dbReference type="EMBL" id="ACIP02000004">
    <property type="protein sequence ID" value="EEP27723.1"/>
    <property type="molecule type" value="Genomic_DNA"/>
</dbReference>
<keyword evidence="2 5" id="KW-0328">Glycosyltransferase</keyword>
<feature type="domain" description="Glycosyltransferase 2-like" evidence="4">
    <location>
        <begin position="4"/>
        <end position="163"/>
    </location>
</feature>
<dbReference type="InterPro" id="IPR029044">
    <property type="entry name" value="Nucleotide-diphossugar_trans"/>
</dbReference>
<dbReference type="EC" id="2.4.-.-" evidence="5"/>
<evidence type="ECO:0000313" key="6">
    <source>
        <dbReference type="Proteomes" id="UP000003494"/>
    </source>
</evidence>
<reference evidence="5" key="1">
    <citation type="submission" date="2009-04" db="EMBL/GenBank/DDBJ databases">
        <authorList>
            <person name="Weinstock G."/>
            <person name="Sodergren E."/>
            <person name="Clifton S."/>
            <person name="Fulton L."/>
            <person name="Fulton B."/>
            <person name="Courtney L."/>
            <person name="Fronick C."/>
            <person name="Harrison M."/>
            <person name="Strong C."/>
            <person name="Farmer C."/>
            <person name="Delahaunty K."/>
            <person name="Markovic C."/>
            <person name="Hall O."/>
            <person name="Minx P."/>
            <person name="Tomlinson C."/>
            <person name="Mitreva M."/>
            <person name="Nelson J."/>
            <person name="Hou S."/>
            <person name="Wollam A."/>
            <person name="Pepin K.H."/>
            <person name="Johnson M."/>
            <person name="Bhonagiri V."/>
            <person name="Nash W.E."/>
            <person name="Warren W."/>
            <person name="Chinwalla A."/>
            <person name="Mardis E.R."/>
            <person name="Wilson R.K."/>
        </authorList>
    </citation>
    <scope>NUCLEOTIDE SEQUENCE [LARGE SCALE GENOMIC DNA]</scope>
    <source>
        <strain evidence="5">DSM 14600</strain>
    </source>
</reference>
<evidence type="ECO:0000256" key="1">
    <source>
        <dbReference type="ARBA" id="ARBA00006739"/>
    </source>
</evidence>
<accession>C4GCM3</accession>
<dbReference type="AlphaFoldDB" id="C4GCM3"/>
<dbReference type="SUPFAM" id="SSF53448">
    <property type="entry name" value="Nucleotide-diphospho-sugar transferases"/>
    <property type="match status" value="1"/>
</dbReference>
<proteinExistence type="inferred from homology"/>
<dbReference type="RefSeq" id="WP_006906713.1">
    <property type="nucleotide sequence ID" value="NZ_GG665867.1"/>
</dbReference>
<evidence type="ECO:0000256" key="3">
    <source>
        <dbReference type="ARBA" id="ARBA00022679"/>
    </source>
</evidence>
<organism evidence="5 6">
    <name type="scientific">Shuttleworthella satelles DSM 14600</name>
    <dbReference type="NCBI Taxonomy" id="626523"/>
    <lineage>
        <taxon>Bacteria</taxon>
        <taxon>Bacillati</taxon>
        <taxon>Bacillota</taxon>
        <taxon>Clostridia</taxon>
        <taxon>Lachnospirales</taxon>
        <taxon>Lachnospiraceae</taxon>
        <taxon>Shuttleworthella</taxon>
    </lineage>
</organism>
<protein>
    <submittedName>
        <fullName evidence="5">Amylovoran biosynthesis glycosyltransferase AmsE</fullName>
        <ecNumber evidence="5">2.4.-.-</ecNumber>
    </submittedName>
</protein>
<evidence type="ECO:0000256" key="2">
    <source>
        <dbReference type="ARBA" id="ARBA00022676"/>
    </source>
</evidence>
<evidence type="ECO:0000259" key="4">
    <source>
        <dbReference type="Pfam" id="PF00535"/>
    </source>
</evidence>
<sequence>MEFSLLMSVYGREKPKYLKEAIASAMDQTLPPKELVLVGDGPLPLPLARTVEELCGRYPAIRFVPLAENVGLGRALAIGLKHCSHDIVARMDTDDICLPRRFELQMAYLADHPECSVLGSWIEEFDPAQPGEGRLKKMPETAEEIAAYGKFRNPVNHMTAVFRRERVEAVGSYRHDPLLEDYDLWLRMLAAGEKFYNLPRVLVRMRVEGSTYERRGGIQYFRRYLKLRREERELGLLPGSDYIKAVLGTALMTLVPSGLRRLIYQRGLRR</sequence>
<comment type="caution">
    <text evidence="5">The sequence shown here is derived from an EMBL/GenBank/DDBJ whole genome shotgun (WGS) entry which is preliminary data.</text>
</comment>
<gene>
    <name evidence="5" type="primary">amsE</name>
    <name evidence="5" type="ORF">GCWU000342_01717</name>
</gene>
<name>C4GCM3_9FIRM</name>
<evidence type="ECO:0000313" key="5">
    <source>
        <dbReference type="EMBL" id="EEP27723.1"/>
    </source>
</evidence>
<dbReference type="Gene3D" id="3.90.550.10">
    <property type="entry name" value="Spore Coat Polysaccharide Biosynthesis Protein SpsA, Chain A"/>
    <property type="match status" value="1"/>
</dbReference>
<dbReference type="PANTHER" id="PTHR43685:SF5">
    <property type="entry name" value="GLYCOSYLTRANSFERASE EPSE-RELATED"/>
    <property type="match status" value="1"/>
</dbReference>
<dbReference type="InterPro" id="IPR050834">
    <property type="entry name" value="Glycosyltransf_2"/>
</dbReference>